<dbReference type="OrthoDB" id="6260444at2759"/>
<feature type="region of interest" description="Disordered" evidence="1">
    <location>
        <begin position="127"/>
        <end position="164"/>
    </location>
</feature>
<accession>A0A4Z2CSK4</accession>
<keyword evidence="3" id="KW-1185">Reference proteome</keyword>
<dbReference type="AlphaFoldDB" id="A0A4Z2CSK4"/>
<reference evidence="2 3" key="1">
    <citation type="submission" date="2019-03" db="EMBL/GenBank/DDBJ databases">
        <title>An improved genome assembly of the fluke Schistosoma japonicum.</title>
        <authorList>
            <person name="Hu W."/>
            <person name="Luo F."/>
            <person name="Yin M."/>
            <person name="Mo X."/>
            <person name="Sun C."/>
            <person name="Wu Q."/>
            <person name="Zhu B."/>
            <person name="Xiang M."/>
            <person name="Wang J."/>
            <person name="Wang Y."/>
            <person name="Zhang T."/>
            <person name="Xu B."/>
            <person name="Zheng H."/>
            <person name="Feng Z."/>
        </authorList>
    </citation>
    <scope>NUCLEOTIDE SEQUENCE [LARGE SCALE GENOMIC DNA]</scope>
    <source>
        <strain evidence="2">HuSjv2</strain>
        <tissue evidence="2">Worms</tissue>
    </source>
</reference>
<feature type="compositionally biased region" description="Low complexity" evidence="1">
    <location>
        <begin position="127"/>
        <end position="141"/>
    </location>
</feature>
<evidence type="ECO:0000256" key="1">
    <source>
        <dbReference type="SAM" id="MobiDB-lite"/>
    </source>
</evidence>
<sequence>MDPAFLTRLNDIAEKYNYEFHDCDVVDLTEFSITKPGDFLTSLPDNLYYGENDDVENIQPSLTKTGSFTDTIIGTCSDIEKEVKIEDSLVHENCKIDLRSVEAALSSLEKSISSWEKRRFRSLDLSNSYTSNSSNSSSRNSRTQESRNHSRHTTPHMKSKTTHRLKRLLHNETWKSPVQLAISKQRVIEWLKHQESFMSQLIH</sequence>
<proteinExistence type="predicted"/>
<evidence type="ECO:0000313" key="3">
    <source>
        <dbReference type="Proteomes" id="UP000311919"/>
    </source>
</evidence>
<name>A0A4Z2CSK4_SCHJA</name>
<organism evidence="2 3">
    <name type="scientific">Schistosoma japonicum</name>
    <name type="common">Blood fluke</name>
    <dbReference type="NCBI Taxonomy" id="6182"/>
    <lineage>
        <taxon>Eukaryota</taxon>
        <taxon>Metazoa</taxon>
        <taxon>Spiralia</taxon>
        <taxon>Lophotrochozoa</taxon>
        <taxon>Platyhelminthes</taxon>
        <taxon>Trematoda</taxon>
        <taxon>Digenea</taxon>
        <taxon>Strigeidida</taxon>
        <taxon>Schistosomatoidea</taxon>
        <taxon>Schistosomatidae</taxon>
        <taxon>Schistosoma</taxon>
    </lineage>
</organism>
<gene>
    <name evidence="2" type="ORF">EWB00_007820</name>
</gene>
<protein>
    <submittedName>
        <fullName evidence="2">Uncharacterized protein</fullName>
    </submittedName>
</protein>
<feature type="compositionally biased region" description="Basic residues" evidence="1">
    <location>
        <begin position="149"/>
        <end position="164"/>
    </location>
</feature>
<dbReference type="EMBL" id="SKCS01000434">
    <property type="protein sequence ID" value="TNN07271.1"/>
    <property type="molecule type" value="Genomic_DNA"/>
</dbReference>
<comment type="caution">
    <text evidence="2">The sequence shown here is derived from an EMBL/GenBank/DDBJ whole genome shotgun (WGS) entry which is preliminary data.</text>
</comment>
<evidence type="ECO:0000313" key="2">
    <source>
        <dbReference type="EMBL" id="TNN07271.1"/>
    </source>
</evidence>
<dbReference type="Proteomes" id="UP000311919">
    <property type="component" value="Unassembled WGS sequence"/>
</dbReference>